<dbReference type="Pfam" id="PF13912">
    <property type="entry name" value="zf-C2H2_6"/>
    <property type="match status" value="1"/>
</dbReference>
<keyword evidence="3" id="KW-0479">Metal-binding</keyword>
<dbReference type="GO" id="GO:0000978">
    <property type="term" value="F:RNA polymerase II cis-regulatory region sequence-specific DNA binding"/>
    <property type="evidence" value="ECO:0007669"/>
    <property type="project" value="TreeGrafter"/>
</dbReference>
<reference evidence="15" key="2">
    <citation type="submission" date="2025-09" db="UniProtKB">
        <authorList>
            <consortium name="Ensembl"/>
        </authorList>
    </citation>
    <scope>IDENTIFICATION</scope>
</reference>
<feature type="domain" description="C2H2-type" evidence="14">
    <location>
        <begin position="395"/>
        <end position="422"/>
    </location>
</feature>
<feature type="domain" description="C2H2-type" evidence="14">
    <location>
        <begin position="309"/>
        <end position="337"/>
    </location>
</feature>
<feature type="domain" description="C2H2-type" evidence="14">
    <location>
        <begin position="451"/>
        <end position="478"/>
    </location>
</feature>
<dbReference type="FunFam" id="3.30.160.60:FF:000701">
    <property type="entry name" value="Zinc finger and BTB domain containing 40"/>
    <property type="match status" value="1"/>
</dbReference>
<comment type="similarity">
    <text evidence="2">Belongs to the krueppel C2H2-type zinc-finger protein family.</text>
</comment>
<evidence type="ECO:0000256" key="4">
    <source>
        <dbReference type="ARBA" id="ARBA00022737"/>
    </source>
</evidence>
<dbReference type="GO" id="GO:0002682">
    <property type="term" value="P:regulation of immune system process"/>
    <property type="evidence" value="ECO:0007669"/>
    <property type="project" value="TreeGrafter"/>
</dbReference>
<feature type="domain" description="C2H2-type" evidence="14">
    <location>
        <begin position="507"/>
        <end position="534"/>
    </location>
</feature>
<evidence type="ECO:0000256" key="5">
    <source>
        <dbReference type="ARBA" id="ARBA00022771"/>
    </source>
</evidence>
<sequence>MASDEALLLIESPSLAVSLLRGLNRMRSCGFLCDITIQTGPDVFLAHHVVLAAASPYFKGLLTPGSDSCSDGHSVVNIDEATAKDIHAFLEFVYTGRTTVVLQQLPALKATANLLQCITLCEACCLAEGSGSSKPECSAGPMDSATHLAPVLQDVALLNTEVTQAPDKEMGQRQVRPPAEGAVVNIEIDTNAVLDNRHHDRRNVKMESLSGVDSGSESESSSNTDDDDDDDDDDEEHSDCEHRKQLSKPVQPGDLCTVLPIDVAVPIRRPLFIFQPDITYCCEACGQHFTSRCNLRSHQRHVHSNDRPFGCDVCAKTFKRQKDLRRHHIQIHEGGHERHYCSSCSKGLSSRSALRLHERTHTGDRPYHCTYCPARFSQPSAIKVHTRIHTGEKPYVCADCGARFTQRHMLIYHTRIHTGERPFMCETCGKSFACKEYLKHHDRVHSGSRPFVCKVCGRTFAQRNSLYQHSKVHTGERPYCCDMCGKQFTQLNALTRHHRIHTGEKPYMCNACGRTFTDKSTLRRHTMVHDKNAPWQSFLTVLNQSKSGKTHAPSSTTQVGSSSPDTSAFTGAGDVEKGQSTLNGTPKGPLAPEAHLAVLAIPADISGDVPINDNLRGFLNDRSNVVENRRVEMGPKEGQMEDGIAARTQSMAKCTAKETGSRTEREEEHVKTSQLPMMLTIDLGALQASMAAVLNDSL</sequence>
<evidence type="ECO:0000256" key="12">
    <source>
        <dbReference type="SAM" id="MobiDB-lite"/>
    </source>
</evidence>
<evidence type="ECO:0000256" key="11">
    <source>
        <dbReference type="PROSITE-ProRule" id="PRU00042"/>
    </source>
</evidence>
<keyword evidence="5 11" id="KW-0863">Zinc-finger</keyword>
<keyword evidence="9" id="KW-0804">Transcription</keyword>
<dbReference type="FunFam" id="3.30.160.60:FF:000345">
    <property type="entry name" value="Zinc finger protein Gfi-1"/>
    <property type="match status" value="1"/>
</dbReference>
<evidence type="ECO:0000256" key="7">
    <source>
        <dbReference type="ARBA" id="ARBA00023015"/>
    </source>
</evidence>
<dbReference type="AlphaFoldDB" id="A0A8C4NNY6"/>
<dbReference type="PROSITE" id="PS50097">
    <property type="entry name" value="BTB"/>
    <property type="match status" value="1"/>
</dbReference>
<dbReference type="FunFam" id="3.30.160.60:FF:000322">
    <property type="entry name" value="GDNF-inducible zinc finger protein 1"/>
    <property type="match status" value="1"/>
</dbReference>
<evidence type="ECO:0000313" key="15">
    <source>
        <dbReference type="Ensembl" id="ENSEBUP00000007458.1"/>
    </source>
</evidence>
<dbReference type="InterPro" id="IPR011333">
    <property type="entry name" value="SKP1/BTB/POZ_sf"/>
</dbReference>
<dbReference type="FunFam" id="3.30.160.60:FF:000624">
    <property type="entry name" value="zinc finger protein 697"/>
    <property type="match status" value="1"/>
</dbReference>
<evidence type="ECO:0000256" key="8">
    <source>
        <dbReference type="ARBA" id="ARBA00023125"/>
    </source>
</evidence>
<feature type="domain" description="C2H2-type" evidence="14">
    <location>
        <begin position="367"/>
        <end position="394"/>
    </location>
</feature>
<evidence type="ECO:0000259" key="14">
    <source>
        <dbReference type="PROSITE" id="PS50157"/>
    </source>
</evidence>
<proteinExistence type="inferred from homology"/>
<keyword evidence="8" id="KW-0238">DNA-binding</keyword>
<name>A0A8C4NNY6_EPTBU</name>
<evidence type="ECO:0000256" key="6">
    <source>
        <dbReference type="ARBA" id="ARBA00022833"/>
    </source>
</evidence>
<dbReference type="SMART" id="SM00355">
    <property type="entry name" value="ZnF_C2H2"/>
    <property type="match status" value="9"/>
</dbReference>
<feature type="domain" description="C2H2-type" evidence="14">
    <location>
        <begin position="280"/>
        <end position="308"/>
    </location>
</feature>
<dbReference type="InterPro" id="IPR000210">
    <property type="entry name" value="BTB/POZ_dom"/>
</dbReference>
<dbReference type="Ensembl" id="ENSEBUT00000007940.1">
    <property type="protein sequence ID" value="ENSEBUP00000007458.1"/>
    <property type="gene ID" value="ENSEBUG00000004858.1"/>
</dbReference>
<dbReference type="GO" id="GO:0001817">
    <property type="term" value="P:regulation of cytokine production"/>
    <property type="evidence" value="ECO:0007669"/>
    <property type="project" value="TreeGrafter"/>
</dbReference>
<evidence type="ECO:0000313" key="16">
    <source>
        <dbReference type="Proteomes" id="UP000694388"/>
    </source>
</evidence>
<accession>A0A8C4NNY6</accession>
<keyword evidence="6" id="KW-0862">Zinc</keyword>
<organism evidence="15 16">
    <name type="scientific">Eptatretus burgeri</name>
    <name type="common">Inshore hagfish</name>
    <dbReference type="NCBI Taxonomy" id="7764"/>
    <lineage>
        <taxon>Eukaryota</taxon>
        <taxon>Metazoa</taxon>
        <taxon>Chordata</taxon>
        <taxon>Craniata</taxon>
        <taxon>Vertebrata</taxon>
        <taxon>Cyclostomata</taxon>
        <taxon>Myxini</taxon>
        <taxon>Myxiniformes</taxon>
        <taxon>Myxinidae</taxon>
        <taxon>Eptatretinae</taxon>
        <taxon>Eptatretus</taxon>
    </lineage>
</organism>
<dbReference type="SUPFAM" id="SSF57667">
    <property type="entry name" value="beta-beta-alpha zinc fingers"/>
    <property type="match status" value="5"/>
</dbReference>
<dbReference type="FunFam" id="3.30.160.60:FF:003287">
    <property type="entry name" value="Zgc:113343"/>
    <property type="match status" value="1"/>
</dbReference>
<feature type="compositionally biased region" description="Polar residues" evidence="12">
    <location>
        <begin position="546"/>
        <end position="569"/>
    </location>
</feature>
<dbReference type="PROSITE" id="PS50157">
    <property type="entry name" value="ZINC_FINGER_C2H2_2"/>
    <property type="match status" value="9"/>
</dbReference>
<feature type="domain" description="C2H2-type" evidence="14">
    <location>
        <begin position="479"/>
        <end position="506"/>
    </location>
</feature>
<evidence type="ECO:0000259" key="13">
    <source>
        <dbReference type="PROSITE" id="PS50097"/>
    </source>
</evidence>
<keyword evidence="10" id="KW-0539">Nucleus</keyword>
<keyword evidence="7" id="KW-0805">Transcription regulation</keyword>
<feature type="domain" description="BTB" evidence="13">
    <location>
        <begin position="33"/>
        <end position="102"/>
    </location>
</feature>
<keyword evidence="16" id="KW-1185">Reference proteome</keyword>
<feature type="domain" description="C2H2-type" evidence="14">
    <location>
        <begin position="423"/>
        <end position="450"/>
    </location>
</feature>
<comment type="subcellular location">
    <subcellularLocation>
        <location evidence="1">Nucleus</location>
    </subcellularLocation>
</comment>
<dbReference type="Gene3D" id="3.30.710.10">
    <property type="entry name" value="Potassium Channel Kv1.1, Chain A"/>
    <property type="match status" value="1"/>
</dbReference>
<dbReference type="FunFam" id="3.30.160.60:FF:001818">
    <property type="entry name" value="GDNF-inducible zinc finger protein 1 isoform X1"/>
    <property type="match status" value="1"/>
</dbReference>
<dbReference type="Pfam" id="PF00096">
    <property type="entry name" value="zf-C2H2"/>
    <property type="match status" value="5"/>
</dbReference>
<feature type="compositionally biased region" description="Acidic residues" evidence="12">
    <location>
        <begin position="224"/>
        <end position="238"/>
    </location>
</feature>
<dbReference type="PANTHER" id="PTHR24399:SF23">
    <property type="entry name" value="C2H2-TYPE DOMAIN-CONTAINING PROTEIN"/>
    <property type="match status" value="1"/>
</dbReference>
<dbReference type="Gene3D" id="3.30.160.60">
    <property type="entry name" value="Classic Zinc Finger"/>
    <property type="match status" value="8"/>
</dbReference>
<evidence type="ECO:0000256" key="3">
    <source>
        <dbReference type="ARBA" id="ARBA00022723"/>
    </source>
</evidence>
<evidence type="ECO:0000256" key="2">
    <source>
        <dbReference type="ARBA" id="ARBA00006991"/>
    </source>
</evidence>
<feature type="domain" description="C2H2-type" evidence="14">
    <location>
        <begin position="339"/>
        <end position="366"/>
    </location>
</feature>
<dbReference type="GO" id="GO:0008270">
    <property type="term" value="F:zinc ion binding"/>
    <property type="evidence" value="ECO:0007669"/>
    <property type="project" value="UniProtKB-KW"/>
</dbReference>
<dbReference type="FunFam" id="3.30.160.60:FF:000709">
    <property type="entry name" value="GDNF-inducible zinc finger protein 1"/>
    <property type="match status" value="1"/>
</dbReference>
<feature type="compositionally biased region" description="Low complexity" evidence="12">
    <location>
        <begin position="207"/>
        <end position="223"/>
    </location>
</feature>
<evidence type="ECO:0000256" key="9">
    <source>
        <dbReference type="ARBA" id="ARBA00023163"/>
    </source>
</evidence>
<dbReference type="PANTHER" id="PTHR24399">
    <property type="entry name" value="ZINC FINGER AND BTB DOMAIN-CONTAINING"/>
    <property type="match status" value="1"/>
</dbReference>
<dbReference type="PROSITE" id="PS00028">
    <property type="entry name" value="ZINC_FINGER_C2H2_1"/>
    <property type="match status" value="9"/>
</dbReference>
<dbReference type="Proteomes" id="UP000694388">
    <property type="component" value="Unplaced"/>
</dbReference>
<protein>
    <submittedName>
        <fullName evidence="15">GDNF inducible zinc finger protein 1</fullName>
    </submittedName>
</protein>
<dbReference type="SMART" id="SM00225">
    <property type="entry name" value="BTB"/>
    <property type="match status" value="1"/>
</dbReference>
<dbReference type="GO" id="GO:0001227">
    <property type="term" value="F:DNA-binding transcription repressor activity, RNA polymerase II-specific"/>
    <property type="evidence" value="ECO:0007669"/>
    <property type="project" value="TreeGrafter"/>
</dbReference>
<dbReference type="Pfam" id="PF00651">
    <property type="entry name" value="BTB"/>
    <property type="match status" value="1"/>
</dbReference>
<dbReference type="InterPro" id="IPR036236">
    <property type="entry name" value="Znf_C2H2_sf"/>
</dbReference>
<keyword evidence="4" id="KW-0677">Repeat</keyword>
<evidence type="ECO:0000256" key="10">
    <source>
        <dbReference type="ARBA" id="ARBA00023242"/>
    </source>
</evidence>
<dbReference type="GeneTree" id="ENSGT00870000136554"/>
<dbReference type="InterPro" id="IPR013087">
    <property type="entry name" value="Znf_C2H2_type"/>
</dbReference>
<dbReference type="SUPFAM" id="SSF54695">
    <property type="entry name" value="POZ domain"/>
    <property type="match status" value="1"/>
</dbReference>
<dbReference type="OMA" id="CEACCLA"/>
<dbReference type="GO" id="GO:0005654">
    <property type="term" value="C:nucleoplasm"/>
    <property type="evidence" value="ECO:0007669"/>
    <property type="project" value="TreeGrafter"/>
</dbReference>
<reference evidence="15" key="1">
    <citation type="submission" date="2025-08" db="UniProtKB">
        <authorList>
            <consortium name="Ensembl"/>
        </authorList>
    </citation>
    <scope>IDENTIFICATION</scope>
</reference>
<feature type="region of interest" description="Disordered" evidence="12">
    <location>
        <begin position="546"/>
        <end position="588"/>
    </location>
</feature>
<evidence type="ECO:0000256" key="1">
    <source>
        <dbReference type="ARBA" id="ARBA00004123"/>
    </source>
</evidence>
<feature type="region of interest" description="Disordered" evidence="12">
    <location>
        <begin position="194"/>
        <end position="248"/>
    </location>
</feature>